<name>Q7X2A9_YERPE</name>
<evidence type="ECO:0000313" key="4">
    <source>
        <dbReference type="EMBL" id="AHW57365.1"/>
    </source>
</evidence>
<dbReference type="EMBL" id="KJ361940">
    <property type="protein sequence ID" value="AHW57363.1"/>
    <property type="molecule type" value="Genomic_DNA"/>
</dbReference>
<dbReference type="GO" id="GO:0004190">
    <property type="term" value="F:aspartic-type endopeptidase activity"/>
    <property type="evidence" value="ECO:0007669"/>
    <property type="project" value="InterPro"/>
</dbReference>
<evidence type="ECO:0000313" key="3">
    <source>
        <dbReference type="EMBL" id="AHW57362.1"/>
    </source>
</evidence>
<sequence>LTFREKTSGSRYYGTVINAGYYVTPNAKVFAEFTYSKYDEGKGGTQTIDKNSGDSVSIGGDAAGISNKNYTVTAGLQYRF</sequence>
<dbReference type="InterPro" id="IPR020080">
    <property type="entry name" value="OM_adhesin/peptidase_omptin"/>
</dbReference>
<organism evidence="1">
    <name type="scientific">Yersinia pestis</name>
    <dbReference type="NCBI Taxonomy" id="632"/>
    <lineage>
        <taxon>Bacteria</taxon>
        <taxon>Pseudomonadati</taxon>
        <taxon>Pseudomonadota</taxon>
        <taxon>Gammaproteobacteria</taxon>
        <taxon>Enterobacterales</taxon>
        <taxon>Yersiniaceae</taxon>
        <taxon>Yersinia</taxon>
    </lineage>
</organism>
<dbReference type="SUPFAM" id="SSF69917">
    <property type="entry name" value="OMPT-like"/>
    <property type="match status" value="1"/>
</dbReference>
<gene>
    <name evidence="1" type="primary">pla</name>
</gene>
<evidence type="ECO:0000313" key="1">
    <source>
        <dbReference type="EMBL" id="AAP74573.1"/>
    </source>
</evidence>
<dbReference type="EMBL" id="KJ361942">
    <property type="protein sequence ID" value="AHW57365.1"/>
    <property type="molecule type" value="Genomic_DNA"/>
</dbReference>
<proteinExistence type="predicted"/>
<dbReference type="EMBL" id="KJ361939">
    <property type="protein sequence ID" value="AHW57362.1"/>
    <property type="molecule type" value="Genomic_DNA"/>
</dbReference>
<protein>
    <submittedName>
        <fullName evidence="1 2">Plasminogen</fullName>
    </submittedName>
</protein>
<feature type="non-terminal residue" evidence="1">
    <location>
        <position position="1"/>
    </location>
</feature>
<dbReference type="InterPro" id="IPR053724">
    <property type="entry name" value="OMP_A26_sf"/>
</dbReference>
<dbReference type="EMBL" id="KJ361944">
    <property type="protein sequence ID" value="AHW57367.1"/>
    <property type="molecule type" value="Genomic_DNA"/>
</dbReference>
<dbReference type="EMBL" id="AY305870">
    <property type="protein sequence ID" value="AAP74573.1"/>
    <property type="molecule type" value="Genomic_DNA"/>
</dbReference>
<dbReference type="Pfam" id="PF01278">
    <property type="entry name" value="Omptin"/>
    <property type="match status" value="1"/>
</dbReference>
<dbReference type="EMBL" id="KJ361938">
    <property type="protein sequence ID" value="AHW57361.1"/>
    <property type="molecule type" value="Genomic_DNA"/>
</dbReference>
<evidence type="ECO:0000313" key="2">
    <source>
        <dbReference type="EMBL" id="AHW57361.1"/>
    </source>
</evidence>
<accession>Q7X2A9</accession>
<dbReference type="Gene3D" id="2.40.128.90">
    <property type="entry name" value="OMPT-like"/>
    <property type="match status" value="1"/>
</dbReference>
<reference evidence="2" key="2">
    <citation type="journal article" date="2014" name="Emerg. Infect. Dis.">
        <title>Yersinia pestis in Pulex irritans fleas during plague outbreak, Madagascar.</title>
        <authorList>
            <person name="Ratovonjato J."/>
            <person name="Rajerison M."/>
            <person name="Rahelinirina S."/>
            <person name="Boyer S."/>
        </authorList>
    </citation>
    <scope>NUCLEOTIDE SEQUENCE</scope>
    <source>
        <strain evidence="2">PULSOA17</strain>
        <strain evidence="3">PULSOA21</strain>
        <strain evidence="4">PULSOA22</strain>
    </source>
</reference>
<dbReference type="InterPro" id="IPR000036">
    <property type="entry name" value="Peptidase_A26_omptin"/>
</dbReference>
<dbReference type="GO" id="GO:0006508">
    <property type="term" value="P:proteolysis"/>
    <property type="evidence" value="ECO:0007669"/>
    <property type="project" value="InterPro"/>
</dbReference>
<dbReference type="EMBL" id="KJ361943">
    <property type="protein sequence ID" value="AHW57366.1"/>
    <property type="molecule type" value="Genomic_DNA"/>
</dbReference>
<dbReference type="MEROPS" id="A26.003"/>
<reference evidence="1" key="1">
    <citation type="submission" date="2003-05" db="EMBL/GenBank/DDBJ databases">
        <title>Molecular identification of Yersinia pestis isolated in Vietnam using pla gene as genetic markers.</title>
        <authorList>
            <person name="Le T.H."/>
        </authorList>
    </citation>
    <scope>NUCLEOTIDE SEQUENCE</scope>
    <source>
        <strain evidence="1">VN</strain>
        <plasmid evidence="1">pPCP1</plasmid>
    </source>
</reference>
<dbReference type="GO" id="GO:0009279">
    <property type="term" value="C:cell outer membrane"/>
    <property type="evidence" value="ECO:0007669"/>
    <property type="project" value="InterPro"/>
</dbReference>
<dbReference type="PRINTS" id="PR00482">
    <property type="entry name" value="OMPTIN"/>
</dbReference>
<keyword evidence="1" id="KW-0614">Plasmid</keyword>
<dbReference type="AlphaFoldDB" id="Q7X2A9"/>
<geneLocation type="plasmid" evidence="1">
    <name>pPCP1</name>
</geneLocation>